<feature type="transmembrane region" description="Helical" evidence="5">
    <location>
        <begin position="250"/>
        <end position="280"/>
    </location>
</feature>
<feature type="transmembrane region" description="Helical" evidence="5">
    <location>
        <begin position="46"/>
        <end position="63"/>
    </location>
</feature>
<comment type="caution">
    <text evidence="7">The sequence shown here is derived from an EMBL/GenBank/DDBJ whole genome shotgun (WGS) entry which is preliminary data.</text>
</comment>
<keyword evidence="4 5" id="KW-0472">Membrane</keyword>
<proteinExistence type="predicted"/>
<evidence type="ECO:0000256" key="2">
    <source>
        <dbReference type="ARBA" id="ARBA00022692"/>
    </source>
</evidence>
<evidence type="ECO:0000313" key="7">
    <source>
        <dbReference type="EMBL" id="THG32322.1"/>
    </source>
</evidence>
<accession>A0A4S4FR11</accession>
<keyword evidence="3 5" id="KW-1133">Transmembrane helix</keyword>
<evidence type="ECO:0000256" key="4">
    <source>
        <dbReference type="ARBA" id="ARBA00023136"/>
    </source>
</evidence>
<feature type="transmembrane region" description="Helical" evidence="5">
    <location>
        <begin position="70"/>
        <end position="87"/>
    </location>
</feature>
<dbReference type="Proteomes" id="UP000309133">
    <property type="component" value="Unassembled WGS sequence"/>
</dbReference>
<evidence type="ECO:0000259" key="6">
    <source>
        <dbReference type="Pfam" id="PF13515"/>
    </source>
</evidence>
<dbReference type="RefSeq" id="WP_136426487.1">
    <property type="nucleotide sequence ID" value="NZ_SSSM01000002.1"/>
</dbReference>
<organism evidence="7 8">
    <name type="scientific">Naasia lichenicola</name>
    <dbReference type="NCBI Taxonomy" id="2565933"/>
    <lineage>
        <taxon>Bacteria</taxon>
        <taxon>Bacillati</taxon>
        <taxon>Actinomycetota</taxon>
        <taxon>Actinomycetes</taxon>
        <taxon>Micrococcales</taxon>
        <taxon>Microbacteriaceae</taxon>
        <taxon>Naasia</taxon>
    </lineage>
</organism>
<evidence type="ECO:0000256" key="1">
    <source>
        <dbReference type="ARBA" id="ARBA00004141"/>
    </source>
</evidence>
<dbReference type="GO" id="GO:0016020">
    <property type="term" value="C:membrane"/>
    <property type="evidence" value="ECO:0007669"/>
    <property type="project" value="UniProtKB-SubCell"/>
</dbReference>
<dbReference type="AlphaFoldDB" id="A0A4S4FR11"/>
<dbReference type="Pfam" id="PF13515">
    <property type="entry name" value="FUSC_2"/>
    <property type="match status" value="1"/>
</dbReference>
<comment type="subcellular location">
    <subcellularLocation>
        <location evidence="1">Membrane</location>
        <topology evidence="1">Multi-pass membrane protein</topology>
    </subcellularLocation>
</comment>
<feature type="transmembrane region" description="Helical" evidence="5">
    <location>
        <begin position="292"/>
        <end position="311"/>
    </location>
</feature>
<feature type="transmembrane region" description="Helical" evidence="5">
    <location>
        <begin position="151"/>
        <end position="171"/>
    </location>
</feature>
<sequence length="349" mass="36247">MELRSWLRDFVAIRPIPTRWGHAIQGGVAVLLPGLVFVVIGRPELALAASNGGFLALYLGGLSRTRRARLLPILGAGLFAAVALALLGAQAGAAGAVVTVSVLAVGATILTVGWGVGPPGALFFVLLAGAFSTLGVQELEAEGSIDFASVLGPLAVGLVLAYAIVMLPLALPSVRERTGLAPGRNARLSFSLRGEALVIVVRVAVAVLVAAIVGLLLGEDRAYWIVLTVVTVLQTSVRRRMSAIRAGQRLVGTLLGLGIFALLALLPLSALTLLIIIFVLQTVIELVIARNYGLALIFITPLALLVATQSDPSDVGAVVGERIVDTVIGATIALVVILVEHAYVVRRAR</sequence>
<feature type="transmembrane region" description="Helical" evidence="5">
    <location>
        <begin position="20"/>
        <end position="40"/>
    </location>
</feature>
<keyword evidence="2 5" id="KW-0812">Transmembrane</keyword>
<dbReference type="EMBL" id="SSSM01000002">
    <property type="protein sequence ID" value="THG32322.1"/>
    <property type="molecule type" value="Genomic_DNA"/>
</dbReference>
<name>A0A4S4FR11_9MICO</name>
<dbReference type="InterPro" id="IPR049453">
    <property type="entry name" value="Memb_transporter_dom"/>
</dbReference>
<keyword evidence="8" id="KW-1185">Reference proteome</keyword>
<evidence type="ECO:0000313" key="8">
    <source>
        <dbReference type="Proteomes" id="UP000309133"/>
    </source>
</evidence>
<dbReference type="OrthoDB" id="4989419at2"/>
<protein>
    <submittedName>
        <fullName evidence="7">FUSC family protein</fullName>
    </submittedName>
</protein>
<evidence type="ECO:0000256" key="5">
    <source>
        <dbReference type="SAM" id="Phobius"/>
    </source>
</evidence>
<evidence type="ECO:0000256" key="3">
    <source>
        <dbReference type="ARBA" id="ARBA00022989"/>
    </source>
</evidence>
<feature type="transmembrane region" description="Helical" evidence="5">
    <location>
        <begin position="121"/>
        <end position="139"/>
    </location>
</feature>
<feature type="domain" description="Integral membrane bound transporter" evidence="6">
    <location>
        <begin position="209"/>
        <end position="336"/>
    </location>
</feature>
<reference evidence="7 8" key="1">
    <citation type="submission" date="2019-04" db="EMBL/GenBank/DDBJ databases">
        <authorList>
            <person name="Jiang L."/>
        </authorList>
    </citation>
    <scope>NUCLEOTIDE SEQUENCE [LARGE SCALE GENOMIC DNA]</scope>
    <source>
        <strain evidence="7 8">YIM 131853</strain>
    </source>
</reference>
<feature type="transmembrane region" description="Helical" evidence="5">
    <location>
        <begin position="93"/>
        <end position="114"/>
    </location>
</feature>
<feature type="transmembrane region" description="Helical" evidence="5">
    <location>
        <begin position="323"/>
        <end position="344"/>
    </location>
</feature>
<feature type="transmembrane region" description="Helical" evidence="5">
    <location>
        <begin position="192"/>
        <end position="216"/>
    </location>
</feature>
<gene>
    <name evidence="7" type="ORF">E6C64_04690</name>
</gene>